<evidence type="ECO:0000256" key="1">
    <source>
        <dbReference type="SAM" id="MobiDB-lite"/>
    </source>
</evidence>
<gene>
    <name evidence="2" type="ORF">SAMN05878282_10764</name>
</gene>
<proteinExistence type="predicted"/>
<dbReference type="AlphaFoldDB" id="A0A1N6V200"/>
<protein>
    <submittedName>
        <fullName evidence="2">Uncharacterized protein</fullName>
    </submittedName>
</protein>
<organism evidence="2 3">
    <name type="scientific">Aquipseudomonas alcaligenes</name>
    <name type="common">Pseudomonas alcaligenes</name>
    <dbReference type="NCBI Taxonomy" id="43263"/>
    <lineage>
        <taxon>Bacteria</taxon>
        <taxon>Pseudomonadati</taxon>
        <taxon>Pseudomonadota</taxon>
        <taxon>Gammaproteobacteria</taxon>
        <taxon>Pseudomonadales</taxon>
        <taxon>Pseudomonadaceae</taxon>
        <taxon>Aquipseudomonas</taxon>
    </lineage>
</organism>
<sequence length="73" mass="7683">MNKPNEPRSPNTPAQDAGQLQKGGAASAQQPFHKAEQISQKPGESQAANKDPRPEQKLAQGPAKAAGQEPKKS</sequence>
<feature type="region of interest" description="Disordered" evidence="1">
    <location>
        <begin position="1"/>
        <end position="73"/>
    </location>
</feature>
<dbReference type="Proteomes" id="UP000185841">
    <property type="component" value="Unassembled WGS sequence"/>
</dbReference>
<name>A0A1N6V200_AQUAC</name>
<feature type="compositionally biased region" description="Polar residues" evidence="1">
    <location>
        <begin position="37"/>
        <end position="48"/>
    </location>
</feature>
<accession>A0A1N6V200</accession>
<evidence type="ECO:0000313" key="3">
    <source>
        <dbReference type="Proteomes" id="UP000185841"/>
    </source>
</evidence>
<dbReference type="EMBL" id="FTMP01000007">
    <property type="protein sequence ID" value="SIQ71636.1"/>
    <property type="molecule type" value="Genomic_DNA"/>
</dbReference>
<dbReference type="RefSeq" id="WP_076427706.1">
    <property type="nucleotide sequence ID" value="NZ_FTMP01000007.1"/>
</dbReference>
<reference evidence="2 3" key="1">
    <citation type="submission" date="2017-01" db="EMBL/GenBank/DDBJ databases">
        <authorList>
            <person name="Mah S.A."/>
            <person name="Swanson W.J."/>
            <person name="Moy G.W."/>
            <person name="Vacquier V.D."/>
        </authorList>
    </citation>
    <scope>NUCLEOTIDE SEQUENCE [LARGE SCALE GENOMIC DNA]</scope>
    <source>
        <strain evidence="2 3">RU36E</strain>
    </source>
</reference>
<evidence type="ECO:0000313" key="2">
    <source>
        <dbReference type="EMBL" id="SIQ71636.1"/>
    </source>
</evidence>